<proteinExistence type="predicted"/>
<dbReference type="Pfam" id="PF00462">
    <property type="entry name" value="Glutaredoxin"/>
    <property type="match status" value="1"/>
</dbReference>
<dbReference type="InterPro" id="IPR002109">
    <property type="entry name" value="Glutaredoxin"/>
</dbReference>
<reference evidence="2 3" key="1">
    <citation type="journal article" date="2020" name="Biotechnol. Biofuels">
        <title>New insights from the biogas microbiome by comprehensive genome-resolved metagenomics of nearly 1600 species originating from multiple anaerobic digesters.</title>
        <authorList>
            <person name="Campanaro S."/>
            <person name="Treu L."/>
            <person name="Rodriguez-R L.M."/>
            <person name="Kovalovszki A."/>
            <person name="Ziels R.M."/>
            <person name="Maus I."/>
            <person name="Zhu X."/>
            <person name="Kougias P.G."/>
            <person name="Basile A."/>
            <person name="Luo G."/>
            <person name="Schluter A."/>
            <person name="Konstantinidis K.T."/>
            <person name="Angelidaki I."/>
        </authorList>
    </citation>
    <scope>NUCLEOTIDE SEQUENCE [LARGE SCALE GENOMIC DNA]</scope>
    <source>
        <strain evidence="2">AS19jrsBPTG_9</strain>
    </source>
</reference>
<evidence type="ECO:0000313" key="3">
    <source>
        <dbReference type="Proteomes" id="UP000564033"/>
    </source>
</evidence>
<dbReference type="EMBL" id="JAAZIL010000025">
    <property type="protein sequence ID" value="NLZ24316.1"/>
    <property type="molecule type" value="Genomic_DNA"/>
</dbReference>
<dbReference type="CDD" id="cd02976">
    <property type="entry name" value="NrdH"/>
    <property type="match status" value="1"/>
</dbReference>
<gene>
    <name evidence="2" type="ORF">GX888_01010</name>
</gene>
<feature type="domain" description="Glutaredoxin" evidence="1">
    <location>
        <begin position="6"/>
        <end position="65"/>
    </location>
</feature>
<protein>
    <submittedName>
        <fullName evidence="2">NrdH-redoxin</fullName>
    </submittedName>
</protein>
<dbReference type="GO" id="GO:0009055">
    <property type="term" value="F:electron transfer activity"/>
    <property type="evidence" value="ECO:0007669"/>
    <property type="project" value="TreeGrafter"/>
</dbReference>
<organism evidence="2 3">
    <name type="scientific">Candidatus Dojkabacteria bacterium</name>
    <dbReference type="NCBI Taxonomy" id="2099670"/>
    <lineage>
        <taxon>Bacteria</taxon>
        <taxon>Candidatus Dojkabacteria</taxon>
    </lineage>
</organism>
<dbReference type="InterPro" id="IPR036249">
    <property type="entry name" value="Thioredoxin-like_sf"/>
</dbReference>
<name>A0A847VCQ0_9BACT</name>
<evidence type="ECO:0000259" key="1">
    <source>
        <dbReference type="Pfam" id="PF00462"/>
    </source>
</evidence>
<dbReference type="PANTHER" id="PTHR34386:SF1">
    <property type="entry name" value="GLUTAREDOXIN-LIKE PROTEIN NRDH"/>
    <property type="match status" value="1"/>
</dbReference>
<accession>A0A847VCQ0</accession>
<dbReference type="PANTHER" id="PTHR34386">
    <property type="entry name" value="GLUTAREDOXIN"/>
    <property type="match status" value="1"/>
</dbReference>
<dbReference type="AlphaFoldDB" id="A0A847VCQ0"/>
<dbReference type="GO" id="GO:0045454">
    <property type="term" value="P:cell redox homeostasis"/>
    <property type="evidence" value="ECO:0007669"/>
    <property type="project" value="TreeGrafter"/>
</dbReference>
<dbReference type="Gene3D" id="3.40.30.10">
    <property type="entry name" value="Glutaredoxin"/>
    <property type="match status" value="1"/>
</dbReference>
<comment type="caution">
    <text evidence="2">The sequence shown here is derived from an EMBL/GenBank/DDBJ whole genome shotgun (WGS) entry which is preliminary data.</text>
</comment>
<dbReference type="PROSITE" id="PS51354">
    <property type="entry name" value="GLUTAREDOXIN_2"/>
    <property type="match status" value="1"/>
</dbReference>
<evidence type="ECO:0000313" key="2">
    <source>
        <dbReference type="EMBL" id="NLZ24316.1"/>
    </source>
</evidence>
<sequence>MSSKKIVIYTSPDCAYCYTVKGFLEDNNLEYEEIDIYNDEEGYDRMKEISNQDSVPVTVIDGEIVLGWDKKRFKDLLGI</sequence>
<dbReference type="InterPro" id="IPR051548">
    <property type="entry name" value="Grx-like_ET"/>
</dbReference>
<dbReference type="Proteomes" id="UP000564033">
    <property type="component" value="Unassembled WGS sequence"/>
</dbReference>
<dbReference type="SUPFAM" id="SSF52833">
    <property type="entry name" value="Thioredoxin-like"/>
    <property type="match status" value="1"/>
</dbReference>